<dbReference type="Pfam" id="PF09566">
    <property type="entry name" value="RE_SacI"/>
    <property type="match status" value="1"/>
</dbReference>
<dbReference type="EC" id="3.1.21.-" evidence="1"/>
<protein>
    <submittedName>
        <fullName evidence="1">Restriction endonuclease, SacI family</fullName>
        <ecNumber evidence="1">3.1.21.-</ecNumber>
    </submittedName>
</protein>
<reference evidence="1" key="1">
    <citation type="journal article" date="2014" name="Int. J. Syst. Evol. Microbiol.">
        <title>Complete genome sequence of Corynebacterium casei LMG S-19264T (=DSM 44701T), isolated from a smear-ripened cheese.</title>
        <authorList>
            <consortium name="US DOE Joint Genome Institute (JGI-PGF)"/>
            <person name="Walter F."/>
            <person name="Albersmeier A."/>
            <person name="Kalinowski J."/>
            <person name="Ruckert C."/>
        </authorList>
    </citation>
    <scope>NUCLEOTIDE SEQUENCE [LARGE SCALE GENOMIC DNA]</scope>
    <source>
        <strain evidence="1">CCM 7472</strain>
    </source>
</reference>
<reference evidence="1" key="3">
    <citation type="submission" date="2024-09" db="EMBL/GenBank/DDBJ databases">
        <authorList>
            <person name="Sun Q."/>
        </authorList>
    </citation>
    <scope>NUCLEOTIDE SEQUENCE</scope>
    <source>
        <strain evidence="1">CCM 7472</strain>
    </source>
</reference>
<keyword evidence="1" id="KW-0540">Nuclease</keyword>
<dbReference type="GO" id="GO:0004519">
    <property type="term" value="F:endonuclease activity"/>
    <property type="evidence" value="ECO:0007669"/>
    <property type="project" value="UniProtKB-KW"/>
</dbReference>
<keyword evidence="1" id="KW-0378">Hydrolase</keyword>
<organism evidence="1 3">
    <name type="scientific">Halorussus caseinilyticus</name>
    <dbReference type="NCBI Taxonomy" id="3034025"/>
    <lineage>
        <taxon>Archaea</taxon>
        <taxon>Methanobacteriati</taxon>
        <taxon>Methanobacteriota</taxon>
        <taxon>Stenosarchaea group</taxon>
        <taxon>Halobacteria</taxon>
        <taxon>Halobacteriales</taxon>
        <taxon>Haladaptataceae</taxon>
        <taxon>Halorussus</taxon>
    </lineage>
</organism>
<evidence type="ECO:0000313" key="3">
    <source>
        <dbReference type="Proteomes" id="UP001596407"/>
    </source>
</evidence>
<dbReference type="Proteomes" id="UP001596407">
    <property type="component" value="Unassembled WGS sequence"/>
</dbReference>
<dbReference type="EMBL" id="JBHSZH010000003">
    <property type="protein sequence ID" value="MFC7079273.1"/>
    <property type="molecule type" value="Genomic_DNA"/>
</dbReference>
<dbReference type="InterPro" id="IPR019066">
    <property type="entry name" value="Restrct_endonuc_II_SacI"/>
</dbReference>
<evidence type="ECO:0000313" key="1">
    <source>
        <dbReference type="EMBL" id="MFC7079273.1"/>
    </source>
</evidence>
<keyword evidence="1" id="KW-0255">Endonuclease</keyword>
<gene>
    <name evidence="1" type="ORF">ACFQJ6_03045</name>
    <name evidence="2" type="ORF">ACFQJ6_03715</name>
</gene>
<sequence>MSTLAESVDNSEAKELLNQEWNRVLNNDQNTYVEDGFVRQKIGEVLNASQLTYKYILTTNILAKAVNPRIHYRAMQAQWDHPGAYNARSLGHDVLVEWEKDHGERLGGSNEPFLNKPARYPNFSMENPHRSEKAHSRLYELLEQLQEKTESGEIEPVDILRQTLSEIEELESQTVDFVSPSDVPYQSLRNQVEKYIRKSGGGERLASITAGVMKAYYSHTDGEDWTIEAEHPNVPDEFSNAAGDVEIKRGGDVVRAIEVKDKHSERSDIQHAITKARENELGEYLYVVGSGWRNKTEKERAQEEIENAPIELILIYPDELLNLLKFITDAGRKQFVEAVGEYLNKMRASEENKQNWKELVTELGDS</sequence>
<evidence type="ECO:0000313" key="2">
    <source>
        <dbReference type="EMBL" id="MFC7079389.1"/>
    </source>
</evidence>
<dbReference type="RefSeq" id="WP_276282685.1">
    <property type="nucleotide sequence ID" value="NZ_CP119811.1"/>
</dbReference>
<name>A0ABD5WN24_9EURY</name>
<dbReference type="EMBL" id="JBHSZH010000003">
    <property type="protein sequence ID" value="MFC7079389.1"/>
    <property type="molecule type" value="Genomic_DNA"/>
</dbReference>
<comment type="caution">
    <text evidence="1">The sequence shown here is derived from an EMBL/GenBank/DDBJ whole genome shotgun (WGS) entry which is preliminary data.</text>
</comment>
<dbReference type="GeneID" id="79305589"/>
<dbReference type="GO" id="GO:0016787">
    <property type="term" value="F:hydrolase activity"/>
    <property type="evidence" value="ECO:0007669"/>
    <property type="project" value="UniProtKB-KW"/>
</dbReference>
<keyword evidence="3" id="KW-1185">Reference proteome</keyword>
<dbReference type="AlphaFoldDB" id="A0ABD5WN24"/>
<accession>A0ABD5WN24</accession>
<reference evidence="3" key="2">
    <citation type="journal article" date="2019" name="Int. J. Syst. Evol. Microbiol.">
        <title>The Global Catalogue of Microorganisms (GCM) 10K type strain sequencing project: providing services to taxonomists for standard genome sequencing and annotation.</title>
        <authorList>
            <consortium name="The Broad Institute Genomics Platform"/>
            <consortium name="The Broad Institute Genome Sequencing Center for Infectious Disease"/>
            <person name="Wu L."/>
            <person name="Ma J."/>
        </authorList>
    </citation>
    <scope>NUCLEOTIDE SEQUENCE [LARGE SCALE GENOMIC DNA]</scope>
    <source>
        <strain evidence="3">DT72</strain>
    </source>
</reference>
<proteinExistence type="predicted"/>